<feature type="transmembrane region" description="Helical" evidence="5">
    <location>
        <begin position="142"/>
        <end position="161"/>
    </location>
</feature>
<reference evidence="6 7" key="1">
    <citation type="submission" date="2019-07" db="EMBL/GenBank/DDBJ databases">
        <title>Whole genome shotgun sequence of Skermanella aerolata NBRC 106429.</title>
        <authorList>
            <person name="Hosoyama A."/>
            <person name="Uohara A."/>
            <person name="Ohji S."/>
            <person name="Ichikawa N."/>
        </authorList>
    </citation>
    <scope>NUCLEOTIDE SEQUENCE [LARGE SCALE GENOMIC DNA]</scope>
    <source>
        <strain evidence="6 7">NBRC 106429</strain>
    </source>
</reference>
<evidence type="ECO:0000256" key="1">
    <source>
        <dbReference type="ARBA" id="ARBA00004141"/>
    </source>
</evidence>
<dbReference type="AlphaFoldDB" id="A0A512DNV2"/>
<keyword evidence="2 5" id="KW-0812">Transmembrane</keyword>
<dbReference type="RefSeq" id="WP_044428399.1">
    <property type="nucleotide sequence ID" value="NZ_BJYZ01000009.1"/>
</dbReference>
<sequence>MIKALVRAVSQLSDPAVSRVVWRSVVGAILGFLTVAGLVWILLFQTRLTDYPWLDNTIDVLGGLAVFGLAYLFFPAVVVAISSLLLERVAEAVERRYYPGLPPAHGQSLWTEIFGALRFLVVVVALNLLVLPAYLIPGVNLMIFYVLNGYLLSREYFELVALRRMTPQSARIMRKAHTAKLFAAGVIVAFFSTIPLVNLMVPVVATAFMVHIFQGLTGNLQRTAKE</sequence>
<keyword evidence="4 5" id="KW-0472">Membrane</keyword>
<dbReference type="OrthoDB" id="5421146at2"/>
<proteinExistence type="predicted"/>
<dbReference type="Proteomes" id="UP000321523">
    <property type="component" value="Unassembled WGS sequence"/>
</dbReference>
<name>A0A512DNV2_9PROT</name>
<dbReference type="InterPro" id="IPR059112">
    <property type="entry name" value="CysZ/EI24"/>
</dbReference>
<dbReference type="Pfam" id="PF07264">
    <property type="entry name" value="EI24"/>
    <property type="match status" value="1"/>
</dbReference>
<feature type="transmembrane region" description="Helical" evidence="5">
    <location>
        <begin position="20"/>
        <end position="44"/>
    </location>
</feature>
<protein>
    <recommendedName>
        <fullName evidence="8">Cysteine biosynthesis protein</fullName>
    </recommendedName>
</protein>
<evidence type="ECO:0000313" key="7">
    <source>
        <dbReference type="Proteomes" id="UP000321523"/>
    </source>
</evidence>
<comment type="caution">
    <text evidence="6">The sequence shown here is derived from an EMBL/GenBank/DDBJ whole genome shotgun (WGS) entry which is preliminary data.</text>
</comment>
<keyword evidence="3 5" id="KW-1133">Transmembrane helix</keyword>
<evidence type="ECO:0008006" key="8">
    <source>
        <dbReference type="Google" id="ProtNLM"/>
    </source>
</evidence>
<comment type="subcellular location">
    <subcellularLocation>
        <location evidence="1">Membrane</location>
        <topology evidence="1">Multi-pass membrane protein</topology>
    </subcellularLocation>
</comment>
<dbReference type="EMBL" id="BJYZ01000009">
    <property type="protein sequence ID" value="GEO38165.1"/>
    <property type="molecule type" value="Genomic_DNA"/>
</dbReference>
<feature type="transmembrane region" description="Helical" evidence="5">
    <location>
        <begin position="116"/>
        <end position="136"/>
    </location>
</feature>
<organism evidence="6 7">
    <name type="scientific">Skermanella aerolata</name>
    <dbReference type="NCBI Taxonomy" id="393310"/>
    <lineage>
        <taxon>Bacteria</taxon>
        <taxon>Pseudomonadati</taxon>
        <taxon>Pseudomonadota</taxon>
        <taxon>Alphaproteobacteria</taxon>
        <taxon>Rhodospirillales</taxon>
        <taxon>Azospirillaceae</taxon>
        <taxon>Skermanella</taxon>
    </lineage>
</organism>
<accession>A0A512DNV2</accession>
<gene>
    <name evidence="6" type="ORF">SAE02_23130</name>
</gene>
<evidence type="ECO:0000256" key="2">
    <source>
        <dbReference type="ARBA" id="ARBA00022692"/>
    </source>
</evidence>
<evidence type="ECO:0000256" key="4">
    <source>
        <dbReference type="ARBA" id="ARBA00023136"/>
    </source>
</evidence>
<evidence type="ECO:0000313" key="6">
    <source>
        <dbReference type="EMBL" id="GEO38165.1"/>
    </source>
</evidence>
<evidence type="ECO:0000256" key="3">
    <source>
        <dbReference type="ARBA" id="ARBA00022989"/>
    </source>
</evidence>
<keyword evidence="7" id="KW-1185">Reference proteome</keyword>
<feature type="transmembrane region" description="Helical" evidence="5">
    <location>
        <begin position="64"/>
        <end position="86"/>
    </location>
</feature>
<evidence type="ECO:0000256" key="5">
    <source>
        <dbReference type="SAM" id="Phobius"/>
    </source>
</evidence>
<feature type="transmembrane region" description="Helical" evidence="5">
    <location>
        <begin position="181"/>
        <end position="213"/>
    </location>
</feature>